<accession>A0A382WJL4</accession>
<dbReference type="InterPro" id="IPR000760">
    <property type="entry name" value="Inositol_monophosphatase-like"/>
</dbReference>
<dbReference type="SUPFAM" id="SSF56655">
    <property type="entry name" value="Carbohydrate phosphatase"/>
    <property type="match status" value="1"/>
</dbReference>
<gene>
    <name evidence="1" type="ORF">METZ01_LOCUS411115</name>
</gene>
<dbReference type="Gene3D" id="3.40.190.80">
    <property type="match status" value="1"/>
</dbReference>
<dbReference type="AlphaFoldDB" id="A0A382WJL4"/>
<feature type="non-terminal residue" evidence="1">
    <location>
        <position position="1"/>
    </location>
</feature>
<name>A0A382WJL4_9ZZZZ</name>
<reference evidence="1" key="1">
    <citation type="submission" date="2018-05" db="EMBL/GenBank/DDBJ databases">
        <authorList>
            <person name="Lanie J.A."/>
            <person name="Ng W.-L."/>
            <person name="Kazmierczak K.M."/>
            <person name="Andrzejewski T.M."/>
            <person name="Davidsen T.M."/>
            <person name="Wayne K.J."/>
            <person name="Tettelin H."/>
            <person name="Glass J.I."/>
            <person name="Rusch D."/>
            <person name="Podicherti R."/>
            <person name="Tsui H.-C.T."/>
            <person name="Winkler M.E."/>
        </authorList>
    </citation>
    <scope>NUCLEOTIDE SEQUENCE</scope>
</reference>
<proteinExistence type="predicted"/>
<protein>
    <recommendedName>
        <fullName evidence="2">Inositol monophosphatase</fullName>
    </recommendedName>
</protein>
<evidence type="ECO:0000313" key="1">
    <source>
        <dbReference type="EMBL" id="SVD58261.1"/>
    </source>
</evidence>
<sequence>STKQKNSTFPERLDEYTVLISRGEHQFREIPPLPGTPTIIPLGSVAYRLALLSAGKADLTLSWHARKEWDVAAGTALCLGNGIQVTDFLGEPLRFNQPFPSIRGFLAARPEMHKKIHEFQDLSYR</sequence>
<dbReference type="EMBL" id="UINC01159913">
    <property type="protein sequence ID" value="SVD58261.1"/>
    <property type="molecule type" value="Genomic_DNA"/>
</dbReference>
<organism evidence="1">
    <name type="scientific">marine metagenome</name>
    <dbReference type="NCBI Taxonomy" id="408172"/>
    <lineage>
        <taxon>unclassified sequences</taxon>
        <taxon>metagenomes</taxon>
        <taxon>ecological metagenomes</taxon>
    </lineage>
</organism>
<dbReference type="Pfam" id="PF00459">
    <property type="entry name" value="Inositol_P"/>
    <property type="match status" value="1"/>
</dbReference>
<evidence type="ECO:0008006" key="2">
    <source>
        <dbReference type="Google" id="ProtNLM"/>
    </source>
</evidence>